<feature type="transmembrane region" description="Helical" evidence="9">
    <location>
        <begin position="146"/>
        <end position="168"/>
    </location>
</feature>
<keyword evidence="6" id="KW-0406">Ion transport</keyword>
<keyword evidence="5 9" id="KW-1133">Transmembrane helix</keyword>
<dbReference type="InterPro" id="IPR036837">
    <property type="entry name" value="Cation_efflux_CTD_sf"/>
</dbReference>
<evidence type="ECO:0000256" key="8">
    <source>
        <dbReference type="SAM" id="MobiDB-lite"/>
    </source>
</evidence>
<name>A0A316V624_9BASI</name>
<dbReference type="Proteomes" id="UP000245771">
    <property type="component" value="Unassembled WGS sequence"/>
</dbReference>
<feature type="domain" description="Cation efflux protein transmembrane" evidence="10">
    <location>
        <begin position="76"/>
        <end position="287"/>
    </location>
</feature>
<reference evidence="12 13" key="1">
    <citation type="journal article" date="2018" name="Mol. Biol. Evol.">
        <title>Broad Genomic Sampling Reveals a Smut Pathogenic Ancestry of the Fungal Clade Ustilaginomycotina.</title>
        <authorList>
            <person name="Kijpornyongpan T."/>
            <person name="Mondo S.J."/>
            <person name="Barry K."/>
            <person name="Sandor L."/>
            <person name="Lee J."/>
            <person name="Lipzen A."/>
            <person name="Pangilinan J."/>
            <person name="LaButti K."/>
            <person name="Hainaut M."/>
            <person name="Henrissat B."/>
            <person name="Grigoriev I.V."/>
            <person name="Spatafora J.W."/>
            <person name="Aime M.C."/>
        </authorList>
    </citation>
    <scope>NUCLEOTIDE SEQUENCE [LARGE SCALE GENOMIC DNA]</scope>
    <source>
        <strain evidence="12 13">MCA 3882</strain>
    </source>
</reference>
<protein>
    <submittedName>
        <fullName evidence="12">Uncharacterized protein</fullName>
    </submittedName>
</protein>
<comment type="subcellular location">
    <subcellularLocation>
        <location evidence="1">Membrane</location>
        <topology evidence="1">Multi-pass membrane protein</topology>
    </subcellularLocation>
</comment>
<feature type="transmembrane region" description="Helical" evidence="9">
    <location>
        <begin position="74"/>
        <end position="96"/>
    </location>
</feature>
<evidence type="ECO:0000256" key="4">
    <source>
        <dbReference type="ARBA" id="ARBA00022692"/>
    </source>
</evidence>
<dbReference type="GeneID" id="37018600"/>
<dbReference type="GO" id="GO:0098771">
    <property type="term" value="P:inorganic ion homeostasis"/>
    <property type="evidence" value="ECO:0007669"/>
    <property type="project" value="UniProtKB-ARBA"/>
</dbReference>
<dbReference type="InterPro" id="IPR050291">
    <property type="entry name" value="CDF_Transporter"/>
</dbReference>
<dbReference type="STRING" id="1280837.A0A316V624"/>
<feature type="compositionally biased region" description="Polar residues" evidence="8">
    <location>
        <begin position="14"/>
        <end position="23"/>
    </location>
</feature>
<keyword evidence="3" id="KW-0813">Transport</keyword>
<dbReference type="GO" id="GO:0030003">
    <property type="term" value="P:intracellular monoatomic cation homeostasis"/>
    <property type="evidence" value="ECO:0007669"/>
    <property type="project" value="UniProtKB-ARBA"/>
</dbReference>
<dbReference type="PANTHER" id="PTHR43840:SF15">
    <property type="entry name" value="MITOCHONDRIAL METAL TRANSPORTER 1-RELATED"/>
    <property type="match status" value="1"/>
</dbReference>
<dbReference type="GO" id="GO:0008324">
    <property type="term" value="F:monoatomic cation transmembrane transporter activity"/>
    <property type="evidence" value="ECO:0007669"/>
    <property type="project" value="InterPro"/>
</dbReference>
<evidence type="ECO:0000259" key="11">
    <source>
        <dbReference type="Pfam" id="PF16916"/>
    </source>
</evidence>
<dbReference type="PANTHER" id="PTHR43840">
    <property type="entry name" value="MITOCHONDRIAL METAL TRANSPORTER 1-RELATED"/>
    <property type="match status" value="1"/>
</dbReference>
<dbReference type="GO" id="GO:0016020">
    <property type="term" value="C:membrane"/>
    <property type="evidence" value="ECO:0007669"/>
    <property type="project" value="UniProtKB-SubCell"/>
</dbReference>
<feature type="compositionally biased region" description="Basic and acidic residues" evidence="8">
    <location>
        <begin position="1"/>
        <end position="13"/>
    </location>
</feature>
<dbReference type="SUPFAM" id="SSF161111">
    <property type="entry name" value="Cation efflux protein transmembrane domain-like"/>
    <property type="match status" value="1"/>
</dbReference>
<evidence type="ECO:0000256" key="2">
    <source>
        <dbReference type="ARBA" id="ARBA00008873"/>
    </source>
</evidence>
<gene>
    <name evidence="12" type="ORF">FA14DRAFT_127779</name>
</gene>
<feature type="domain" description="Cation efflux protein cytoplasmic" evidence="11">
    <location>
        <begin position="345"/>
        <end position="401"/>
    </location>
</feature>
<comment type="similarity">
    <text evidence="2">Belongs to the cation diffusion facilitator (CDF) transporter (TC 2.A.4) family. SLC30A subfamily.</text>
</comment>
<dbReference type="Gene3D" id="3.30.70.1350">
    <property type="entry name" value="Cation efflux protein, cytoplasmic domain"/>
    <property type="match status" value="1"/>
</dbReference>
<dbReference type="Gene3D" id="1.20.1510.10">
    <property type="entry name" value="Cation efflux protein transmembrane domain"/>
    <property type="match status" value="1"/>
</dbReference>
<dbReference type="AlphaFoldDB" id="A0A316V624"/>
<evidence type="ECO:0000256" key="5">
    <source>
        <dbReference type="ARBA" id="ARBA00022989"/>
    </source>
</evidence>
<keyword evidence="13" id="KW-1185">Reference proteome</keyword>
<dbReference type="FunFam" id="1.20.1510.10:FF:000013">
    <property type="entry name" value="Cation efflux family protein"/>
    <property type="match status" value="1"/>
</dbReference>
<dbReference type="Pfam" id="PF01545">
    <property type="entry name" value="Cation_efflux"/>
    <property type="match status" value="1"/>
</dbReference>
<accession>A0A316V624</accession>
<dbReference type="RefSeq" id="XP_025351955.1">
    <property type="nucleotide sequence ID" value="XM_025496819.1"/>
</dbReference>
<dbReference type="InterPro" id="IPR058533">
    <property type="entry name" value="Cation_efflux_TM"/>
</dbReference>
<evidence type="ECO:0000259" key="10">
    <source>
        <dbReference type="Pfam" id="PF01545"/>
    </source>
</evidence>
<keyword evidence="4 9" id="KW-0812">Transmembrane</keyword>
<evidence type="ECO:0000256" key="6">
    <source>
        <dbReference type="ARBA" id="ARBA00023065"/>
    </source>
</evidence>
<dbReference type="SUPFAM" id="SSF160240">
    <property type="entry name" value="Cation efflux protein cytoplasmic domain-like"/>
    <property type="match status" value="1"/>
</dbReference>
<dbReference type="InterPro" id="IPR002524">
    <property type="entry name" value="Cation_efflux"/>
</dbReference>
<organism evidence="12 13">
    <name type="scientific">Meira miltonrushii</name>
    <dbReference type="NCBI Taxonomy" id="1280837"/>
    <lineage>
        <taxon>Eukaryota</taxon>
        <taxon>Fungi</taxon>
        <taxon>Dikarya</taxon>
        <taxon>Basidiomycota</taxon>
        <taxon>Ustilaginomycotina</taxon>
        <taxon>Exobasidiomycetes</taxon>
        <taxon>Exobasidiales</taxon>
        <taxon>Brachybasidiaceae</taxon>
        <taxon>Meira</taxon>
    </lineage>
</organism>
<dbReference type="InterPro" id="IPR027470">
    <property type="entry name" value="Cation_efflux_CTD"/>
</dbReference>
<keyword evidence="7 9" id="KW-0472">Membrane</keyword>
<feature type="region of interest" description="Disordered" evidence="8">
    <location>
        <begin position="1"/>
        <end position="54"/>
    </location>
</feature>
<dbReference type="Pfam" id="PF16916">
    <property type="entry name" value="ZT_dimer"/>
    <property type="match status" value="1"/>
</dbReference>
<dbReference type="OrthoDB" id="435980at2759"/>
<evidence type="ECO:0000256" key="9">
    <source>
        <dbReference type="SAM" id="Phobius"/>
    </source>
</evidence>
<feature type="compositionally biased region" description="Basic and acidic residues" evidence="8">
    <location>
        <begin position="26"/>
        <end position="35"/>
    </location>
</feature>
<dbReference type="EMBL" id="KZ819607">
    <property type="protein sequence ID" value="PWN31653.1"/>
    <property type="molecule type" value="Genomic_DNA"/>
</dbReference>
<dbReference type="NCBIfam" id="TIGR01297">
    <property type="entry name" value="CDF"/>
    <property type="match status" value="1"/>
</dbReference>
<evidence type="ECO:0000256" key="7">
    <source>
        <dbReference type="ARBA" id="ARBA00023136"/>
    </source>
</evidence>
<dbReference type="InParanoid" id="A0A316V624"/>
<evidence type="ECO:0000313" key="13">
    <source>
        <dbReference type="Proteomes" id="UP000245771"/>
    </source>
</evidence>
<proteinExistence type="inferred from homology"/>
<dbReference type="GO" id="GO:0005739">
    <property type="term" value="C:mitochondrion"/>
    <property type="evidence" value="ECO:0007669"/>
    <property type="project" value="UniProtKB-ARBA"/>
</dbReference>
<evidence type="ECO:0000256" key="3">
    <source>
        <dbReference type="ARBA" id="ARBA00022448"/>
    </source>
</evidence>
<sequence>MESEKALRNRKPETTSTTSANGKSSAVEHSHESHSHGWLGGHSHSHSHGAEGSAEEADKLLKALKGKGDRGSNITVVGLIANLVLCGAKGLAGVWLHSASLLADAAHSLSDTFSDLVTLFCWKMSQRPASQSHPLGYGKFETMGGLGVSVVLVAGAFAIGMHSYGLLLDVLQPHLHQMPSGLQAFGHLTETENLLDPNAMWFALISVLVKEWLYHATLKIAREEKSSVLEANAIHHRSDSLSSGVTFLAIGGSYMGFPVLDPLGGLLVAGLIGKQGIELLINALADLSDRGVQPEVLDDFERALQGIVDGTEELEGPAAAAGRRTGVANHATSSETEGNDARLLGWKDLRAVRSGVSTFVDVTLIMREDVQLKQARIVEQKVREKLISAVKGVKEVRIHLDTQHEN</sequence>
<evidence type="ECO:0000313" key="12">
    <source>
        <dbReference type="EMBL" id="PWN31653.1"/>
    </source>
</evidence>
<evidence type="ECO:0000256" key="1">
    <source>
        <dbReference type="ARBA" id="ARBA00004141"/>
    </source>
</evidence>
<dbReference type="InterPro" id="IPR027469">
    <property type="entry name" value="Cation_efflux_TMD_sf"/>
</dbReference>
<dbReference type="FunCoup" id="A0A316V624">
    <property type="interactions" value="34"/>
</dbReference>